<feature type="compositionally biased region" description="Polar residues" evidence="1">
    <location>
        <begin position="34"/>
        <end position="47"/>
    </location>
</feature>
<evidence type="ECO:0000313" key="4">
    <source>
        <dbReference type="Proteomes" id="UP000031408"/>
    </source>
</evidence>
<accession>A0A0C1KSK6</accession>
<feature type="chain" id="PRO_5002135208" evidence="2">
    <location>
        <begin position="23"/>
        <end position="81"/>
    </location>
</feature>
<gene>
    <name evidence="3" type="ORF">OI18_23270</name>
</gene>
<keyword evidence="4" id="KW-1185">Reference proteome</keyword>
<organism evidence="3 4">
    <name type="scientific">Flavihumibacter solisilvae</name>
    <dbReference type="NCBI Taxonomy" id="1349421"/>
    <lineage>
        <taxon>Bacteria</taxon>
        <taxon>Pseudomonadati</taxon>
        <taxon>Bacteroidota</taxon>
        <taxon>Chitinophagia</taxon>
        <taxon>Chitinophagales</taxon>
        <taxon>Chitinophagaceae</taxon>
        <taxon>Flavihumibacter</taxon>
    </lineage>
</organism>
<dbReference type="Proteomes" id="UP000031408">
    <property type="component" value="Unassembled WGS sequence"/>
</dbReference>
<dbReference type="AlphaFoldDB" id="A0A0C1KSK6"/>
<evidence type="ECO:0000256" key="1">
    <source>
        <dbReference type="SAM" id="MobiDB-lite"/>
    </source>
</evidence>
<sequence>MKRIIKSCILLLCIFASANIYAQSKTIIHPDKSNAVSRQPMQGNSAENRMAREKRRQVALQQAELQKRRMSDIKSSGNKKD</sequence>
<feature type="signal peptide" evidence="2">
    <location>
        <begin position="1"/>
        <end position="22"/>
    </location>
</feature>
<evidence type="ECO:0000313" key="3">
    <source>
        <dbReference type="EMBL" id="KIC90667.1"/>
    </source>
</evidence>
<proteinExistence type="predicted"/>
<reference evidence="3 4" key="1">
    <citation type="submission" date="2014-11" db="EMBL/GenBank/DDBJ databases">
        <title>Genome sequence of Flavihumibacter solisilvae 3-3.</title>
        <authorList>
            <person name="Zhou G."/>
            <person name="Li M."/>
            <person name="Wang G."/>
        </authorList>
    </citation>
    <scope>NUCLEOTIDE SEQUENCE [LARGE SCALE GENOMIC DNA]</scope>
    <source>
        <strain evidence="3 4">3-3</strain>
    </source>
</reference>
<protein>
    <submittedName>
        <fullName evidence="3">Uncharacterized protein</fullName>
    </submittedName>
</protein>
<keyword evidence="2" id="KW-0732">Signal</keyword>
<comment type="caution">
    <text evidence="3">The sequence shown here is derived from an EMBL/GenBank/DDBJ whole genome shotgun (WGS) entry which is preliminary data.</text>
</comment>
<feature type="region of interest" description="Disordered" evidence="1">
    <location>
        <begin position="32"/>
        <end position="81"/>
    </location>
</feature>
<dbReference type="RefSeq" id="WP_039144703.1">
    <property type="nucleotide sequence ID" value="NZ_JSVC01000049.1"/>
</dbReference>
<name>A0A0C1KSK6_9BACT</name>
<feature type="compositionally biased region" description="Basic and acidic residues" evidence="1">
    <location>
        <begin position="65"/>
        <end position="81"/>
    </location>
</feature>
<dbReference type="EMBL" id="JSVC01000049">
    <property type="protein sequence ID" value="KIC90667.1"/>
    <property type="molecule type" value="Genomic_DNA"/>
</dbReference>
<evidence type="ECO:0000256" key="2">
    <source>
        <dbReference type="SAM" id="SignalP"/>
    </source>
</evidence>